<feature type="binding site" evidence="1">
    <location>
        <position position="10"/>
    </location>
    <ligand>
        <name>a divalent metal cation</name>
        <dbReference type="ChEBI" id="CHEBI:60240"/>
        <label>1</label>
    </ligand>
</feature>
<dbReference type="GO" id="GO:0046872">
    <property type="term" value="F:metal ion binding"/>
    <property type="evidence" value="ECO:0007669"/>
    <property type="project" value="UniProtKB-KW"/>
</dbReference>
<dbReference type="PANTHER" id="PTHR46124">
    <property type="entry name" value="D-AMINOACYL-TRNA DEACYLASE"/>
    <property type="match status" value="1"/>
</dbReference>
<gene>
    <name evidence="2" type="ORF">GS424_012805</name>
</gene>
<reference evidence="2" key="1">
    <citation type="submission" date="2020-10" db="EMBL/GenBank/DDBJ databases">
        <title>Eggerthella sp. nov., isolated from human feces.</title>
        <authorList>
            <person name="Yajun G."/>
        </authorList>
    </citation>
    <scope>NUCLEOTIDE SEQUENCE [LARGE SCALE GENOMIC DNA]</scope>
    <source>
        <strain evidence="2 3">HF-1101</strain>
    </source>
</reference>
<name>A0A6L7IUB2_9ACTN</name>
<dbReference type="Proteomes" id="UP000478463">
    <property type="component" value="Chromosome"/>
</dbReference>
<evidence type="ECO:0000313" key="3">
    <source>
        <dbReference type="Proteomes" id="UP000478463"/>
    </source>
</evidence>
<feature type="binding site" evidence="1">
    <location>
        <position position="155"/>
    </location>
    <ligand>
        <name>a divalent metal cation</name>
        <dbReference type="ChEBI" id="CHEBI:60240"/>
        <label>2</label>
    </ligand>
</feature>
<keyword evidence="1" id="KW-0479">Metal-binding</keyword>
<feature type="binding site" evidence="1">
    <location>
        <position position="129"/>
    </location>
    <ligand>
        <name>a divalent metal cation</name>
        <dbReference type="ChEBI" id="CHEBI:60240"/>
        <label>2</label>
    </ligand>
</feature>
<protein>
    <submittedName>
        <fullName evidence="2">TatD family hydrolase</fullName>
    </submittedName>
</protein>
<evidence type="ECO:0000256" key="1">
    <source>
        <dbReference type="PIRSR" id="PIRSR005902-1"/>
    </source>
</evidence>
<dbReference type="AlphaFoldDB" id="A0A6L7IUB2"/>
<dbReference type="SUPFAM" id="SSF51556">
    <property type="entry name" value="Metallo-dependent hydrolases"/>
    <property type="match status" value="1"/>
</dbReference>
<dbReference type="GO" id="GO:0016788">
    <property type="term" value="F:hydrolase activity, acting on ester bonds"/>
    <property type="evidence" value="ECO:0007669"/>
    <property type="project" value="InterPro"/>
</dbReference>
<proteinExistence type="predicted"/>
<dbReference type="InterPro" id="IPR032466">
    <property type="entry name" value="Metal_Hydrolase"/>
</dbReference>
<feature type="binding site" evidence="1">
    <location>
        <position position="203"/>
    </location>
    <ligand>
        <name>a divalent metal cation</name>
        <dbReference type="ChEBI" id="CHEBI:60240"/>
        <label>1</label>
    </ligand>
</feature>
<evidence type="ECO:0000313" key="2">
    <source>
        <dbReference type="EMBL" id="QOS67392.1"/>
    </source>
</evidence>
<organism evidence="2">
    <name type="scientific">Eggerthella guodeyinii</name>
    <dbReference type="NCBI Taxonomy" id="2690837"/>
    <lineage>
        <taxon>Bacteria</taxon>
        <taxon>Bacillati</taxon>
        <taxon>Actinomycetota</taxon>
        <taxon>Coriobacteriia</taxon>
        <taxon>Eggerthellales</taxon>
        <taxon>Eggerthellaceae</taxon>
        <taxon>Eggerthella</taxon>
    </lineage>
</organism>
<feature type="binding site" evidence="1">
    <location>
        <position position="12"/>
    </location>
    <ligand>
        <name>a divalent metal cation</name>
        <dbReference type="ChEBI" id="CHEBI:60240"/>
        <label>1</label>
    </ligand>
</feature>
<dbReference type="InterPro" id="IPR001130">
    <property type="entry name" value="TatD-like"/>
</dbReference>
<dbReference type="EMBL" id="CP063310">
    <property type="protein sequence ID" value="QOS67392.1"/>
    <property type="molecule type" value="Genomic_DNA"/>
</dbReference>
<dbReference type="PANTHER" id="PTHR46124:SF2">
    <property type="entry name" value="D-AMINOACYL-TRNA DEACYLASE"/>
    <property type="match status" value="1"/>
</dbReference>
<keyword evidence="2" id="KW-0378">Hydrolase</keyword>
<dbReference type="KEGG" id="egd:GS424_012805"/>
<dbReference type="RefSeq" id="WP_160942673.1">
    <property type="nucleotide sequence ID" value="NZ_CP063310.1"/>
</dbReference>
<dbReference type="Gene3D" id="3.20.20.140">
    <property type="entry name" value="Metal-dependent hydrolases"/>
    <property type="match status" value="1"/>
</dbReference>
<dbReference type="PIRSF" id="PIRSF005902">
    <property type="entry name" value="DNase_TatD"/>
    <property type="match status" value="1"/>
</dbReference>
<sequence length="254" mass="26764">MSGPALFDMHCHLDFAPDAQAAARALAARGMGAFSVTVTPRGYARAAELLAPCDAVRVGLGLHPWWIADGSCDERDVALFEHLAADERFIGEVGLDFAGDRAAARDAQVAAFERVARACAGGGKVLSIHAVRAAGEVLDVLERAGAQAGNACIFHWFSGTSDELQRALRAGCFCSVNPRMLAAKRGRAYAQAVPAERLLLETDAPSEAGEPYDPAAEAARLAALLETLAELRRTPVDALAARIAETSRALLFPA</sequence>
<accession>A0A6L7IUB2</accession>
<feature type="binding site" evidence="1">
    <location>
        <position position="92"/>
    </location>
    <ligand>
        <name>a divalent metal cation</name>
        <dbReference type="ChEBI" id="CHEBI:60240"/>
        <label>1</label>
    </ligand>
</feature>
<dbReference type="Pfam" id="PF01026">
    <property type="entry name" value="TatD_DNase"/>
    <property type="match status" value="1"/>
</dbReference>